<keyword evidence="4 6" id="KW-1133">Transmembrane helix</keyword>
<dbReference type="PANTHER" id="PTHR22936">
    <property type="entry name" value="RHOMBOID-RELATED"/>
    <property type="match status" value="1"/>
</dbReference>
<organism evidence="8 9">
    <name type="scientific">Liquidambar formosana</name>
    <name type="common">Formosan gum</name>
    <dbReference type="NCBI Taxonomy" id="63359"/>
    <lineage>
        <taxon>Eukaryota</taxon>
        <taxon>Viridiplantae</taxon>
        <taxon>Streptophyta</taxon>
        <taxon>Embryophyta</taxon>
        <taxon>Tracheophyta</taxon>
        <taxon>Spermatophyta</taxon>
        <taxon>Magnoliopsida</taxon>
        <taxon>eudicotyledons</taxon>
        <taxon>Gunneridae</taxon>
        <taxon>Pentapetalae</taxon>
        <taxon>Saxifragales</taxon>
        <taxon>Altingiaceae</taxon>
        <taxon>Liquidambar</taxon>
    </lineage>
</organism>
<comment type="subcellular location">
    <subcellularLocation>
        <location evidence="1 6">Membrane</location>
        <topology evidence="1 6">Multi-pass membrane protein</topology>
    </subcellularLocation>
</comment>
<dbReference type="AlphaFoldDB" id="A0AAP0RMQ0"/>
<dbReference type="InterPro" id="IPR035952">
    <property type="entry name" value="Rhomboid-like_sf"/>
</dbReference>
<comment type="similarity">
    <text evidence="2 6">Belongs to the peptidase S54 family.</text>
</comment>
<keyword evidence="9" id="KW-1185">Reference proteome</keyword>
<protein>
    <recommendedName>
        <fullName evidence="6">RHOMBOID-like protein</fullName>
        <ecNumber evidence="6">3.4.21.105</ecNumber>
    </recommendedName>
</protein>
<dbReference type="GO" id="GO:0004252">
    <property type="term" value="F:serine-type endopeptidase activity"/>
    <property type="evidence" value="ECO:0007669"/>
    <property type="project" value="InterPro"/>
</dbReference>
<keyword evidence="3 6" id="KW-0812">Transmembrane</keyword>
<keyword evidence="6" id="KW-0378">Hydrolase</keyword>
<evidence type="ECO:0000256" key="4">
    <source>
        <dbReference type="ARBA" id="ARBA00022989"/>
    </source>
</evidence>
<keyword evidence="5 6" id="KW-0472">Membrane</keyword>
<dbReference type="EMBL" id="JBBPBK010000008">
    <property type="protein sequence ID" value="KAK9280333.1"/>
    <property type="molecule type" value="Genomic_DNA"/>
</dbReference>
<dbReference type="SUPFAM" id="SSF144091">
    <property type="entry name" value="Rhomboid-like"/>
    <property type="match status" value="1"/>
</dbReference>
<comment type="caution">
    <text evidence="6">Lacks conserved residue(s) required for the propagation of feature annotation.</text>
</comment>
<dbReference type="GO" id="GO:0006508">
    <property type="term" value="P:proteolysis"/>
    <property type="evidence" value="ECO:0007669"/>
    <property type="project" value="UniProtKB-KW"/>
</dbReference>
<gene>
    <name evidence="8" type="ORF">L1049_014021</name>
</gene>
<comment type="catalytic activity">
    <reaction evidence="6">
        <text>Cleaves type-1 transmembrane domains using a catalytic dyad composed of serine and histidine that are contributed by different transmembrane domains.</text>
        <dbReference type="EC" id="3.4.21.105"/>
    </reaction>
</comment>
<dbReference type="GO" id="GO:0016020">
    <property type="term" value="C:membrane"/>
    <property type="evidence" value="ECO:0007669"/>
    <property type="project" value="UniProtKB-SubCell"/>
</dbReference>
<evidence type="ECO:0000259" key="7">
    <source>
        <dbReference type="Pfam" id="PF01694"/>
    </source>
</evidence>
<dbReference type="InterPro" id="IPR022764">
    <property type="entry name" value="Peptidase_S54_rhomboid_dom"/>
</dbReference>
<proteinExistence type="inferred from homology"/>
<keyword evidence="6" id="KW-0720">Serine protease</keyword>
<evidence type="ECO:0000256" key="5">
    <source>
        <dbReference type="ARBA" id="ARBA00023136"/>
    </source>
</evidence>
<feature type="transmembrane region" description="Helical" evidence="6">
    <location>
        <begin position="43"/>
        <end position="61"/>
    </location>
</feature>
<name>A0AAP0RMQ0_LIQFO</name>
<feature type="transmembrane region" description="Helical" evidence="6">
    <location>
        <begin position="12"/>
        <end position="31"/>
    </location>
</feature>
<reference evidence="8 9" key="1">
    <citation type="journal article" date="2024" name="Plant J.">
        <title>Genome sequences and population genomics reveal climatic adaptation and genomic divergence between two closely related sweetgum species.</title>
        <authorList>
            <person name="Xu W.Q."/>
            <person name="Ren C.Q."/>
            <person name="Zhang X.Y."/>
            <person name="Comes H.P."/>
            <person name="Liu X.H."/>
            <person name="Li Y.G."/>
            <person name="Kettle C.J."/>
            <person name="Jalonen R."/>
            <person name="Gaisberger H."/>
            <person name="Ma Y.Z."/>
            <person name="Qiu Y.X."/>
        </authorList>
    </citation>
    <scope>NUCLEOTIDE SEQUENCE [LARGE SCALE GENOMIC DNA]</scope>
    <source>
        <strain evidence="8">Hangzhou</strain>
    </source>
</reference>
<feature type="domain" description="Peptidase S54 rhomboid" evidence="7">
    <location>
        <begin position="9"/>
        <end position="67"/>
    </location>
</feature>
<comment type="caution">
    <text evidence="8">The sequence shown here is derived from an EMBL/GenBank/DDBJ whole genome shotgun (WGS) entry which is preliminary data.</text>
</comment>
<dbReference type="InterPro" id="IPR002610">
    <property type="entry name" value="Peptidase_S54_rhomboid-like"/>
</dbReference>
<evidence type="ECO:0000313" key="8">
    <source>
        <dbReference type="EMBL" id="KAK9280333.1"/>
    </source>
</evidence>
<dbReference type="Gene3D" id="1.20.1540.10">
    <property type="entry name" value="Rhomboid-like"/>
    <property type="match status" value="1"/>
</dbReference>
<accession>A0AAP0RMQ0</accession>
<evidence type="ECO:0000313" key="9">
    <source>
        <dbReference type="Proteomes" id="UP001415857"/>
    </source>
</evidence>
<sequence length="127" mass="13732">MSPFINELTVRIGLLCVISGFGGSLLSALFIQLNISIGASGAVFGLLGGMLSEIITNWTIYSNKFGWVSQRYAPLGYSSTSAKAKFKMYQLILCVISQILLIIGTDAKDRSQAISLGLIVNENELYC</sequence>
<evidence type="ECO:0000256" key="3">
    <source>
        <dbReference type="ARBA" id="ARBA00022692"/>
    </source>
</evidence>
<dbReference type="EC" id="3.4.21.105" evidence="6"/>
<evidence type="ECO:0000256" key="1">
    <source>
        <dbReference type="ARBA" id="ARBA00004141"/>
    </source>
</evidence>
<dbReference type="Pfam" id="PF01694">
    <property type="entry name" value="Rhomboid"/>
    <property type="match status" value="1"/>
</dbReference>
<keyword evidence="6" id="KW-0645">Protease</keyword>
<evidence type="ECO:0000256" key="2">
    <source>
        <dbReference type="ARBA" id="ARBA00009045"/>
    </source>
</evidence>
<evidence type="ECO:0000256" key="6">
    <source>
        <dbReference type="RuleBase" id="RU362115"/>
    </source>
</evidence>
<dbReference type="PANTHER" id="PTHR22936:SF77">
    <property type="entry name" value="RHOMBOID-LIKE PROTEIN 1"/>
    <property type="match status" value="1"/>
</dbReference>
<dbReference type="Proteomes" id="UP001415857">
    <property type="component" value="Unassembled WGS sequence"/>
</dbReference>
<comment type="function">
    <text evidence="6">Serine protease involved in intramembrane proteolysis.</text>
</comment>